<dbReference type="Pfam" id="PF02581">
    <property type="entry name" value="TMP-TENI"/>
    <property type="match status" value="1"/>
</dbReference>
<comment type="caution">
    <text evidence="2">The sequence shown here is derived from an EMBL/GenBank/DDBJ whole genome shotgun (WGS) entry which is preliminary data.</text>
</comment>
<evidence type="ECO:0000313" key="2">
    <source>
        <dbReference type="EMBL" id="RAJ29573.1"/>
    </source>
</evidence>
<feature type="domain" description="Thiamine phosphate synthase/TenI" evidence="1">
    <location>
        <begin position="5"/>
        <end position="178"/>
    </location>
</feature>
<protein>
    <submittedName>
        <fullName evidence="2">Thiamine-phosphate pyrophosphorylase</fullName>
    </submittedName>
</protein>
<sequence length="197" mass="22447">MELIVITRPDYFEGEGELINALFDAGLQLLHLRKPENDEAKFMKLMEVINPVYYPAISIHQQHELANRFSIRRLHYPEKLWKHTSEQQRIALFADDFHLSRSVHEWGPPADTAFLDYVLFGPVFNSISKVGYQSIVDRDFSLSAVPEGLKVFGIGGVTADLFQELQRMNFNGAAVLGALWNHPSGAVKEFEKMIKSL</sequence>
<organism evidence="2 3">
    <name type="scientific">Pedobacter cryoconitis</name>
    <dbReference type="NCBI Taxonomy" id="188932"/>
    <lineage>
        <taxon>Bacteria</taxon>
        <taxon>Pseudomonadati</taxon>
        <taxon>Bacteroidota</taxon>
        <taxon>Sphingobacteriia</taxon>
        <taxon>Sphingobacteriales</taxon>
        <taxon>Sphingobacteriaceae</taxon>
        <taxon>Pedobacter</taxon>
    </lineage>
</organism>
<dbReference type="Gene3D" id="3.20.20.70">
    <property type="entry name" value="Aldolase class I"/>
    <property type="match status" value="1"/>
</dbReference>
<dbReference type="GO" id="GO:0009228">
    <property type="term" value="P:thiamine biosynthetic process"/>
    <property type="evidence" value="ECO:0007669"/>
    <property type="project" value="UniProtKB-KW"/>
</dbReference>
<proteinExistence type="predicted"/>
<dbReference type="CDD" id="cd00564">
    <property type="entry name" value="TMP_TenI"/>
    <property type="match status" value="1"/>
</dbReference>
<reference evidence="2 3" key="1">
    <citation type="submission" date="2018-06" db="EMBL/GenBank/DDBJ databases">
        <title>Genomic Encyclopedia of Archaeal and Bacterial Type Strains, Phase II (KMG-II): from individual species to whole genera.</title>
        <authorList>
            <person name="Goeker M."/>
        </authorList>
    </citation>
    <scope>NUCLEOTIDE SEQUENCE [LARGE SCALE GENOMIC DNA]</scope>
    <source>
        <strain evidence="2 3">DSM 14825</strain>
    </source>
</reference>
<evidence type="ECO:0000313" key="3">
    <source>
        <dbReference type="Proteomes" id="UP000249754"/>
    </source>
</evidence>
<dbReference type="STRING" id="188932.AY601_3160"/>
<dbReference type="OrthoDB" id="194683at2"/>
<dbReference type="AlphaFoldDB" id="A0A327SQ06"/>
<dbReference type="EMBL" id="QLLR01000013">
    <property type="protein sequence ID" value="RAJ29573.1"/>
    <property type="molecule type" value="Genomic_DNA"/>
</dbReference>
<dbReference type="SUPFAM" id="SSF51391">
    <property type="entry name" value="Thiamin phosphate synthase"/>
    <property type="match status" value="1"/>
</dbReference>
<dbReference type="InterPro" id="IPR036206">
    <property type="entry name" value="ThiamineP_synth_sf"/>
</dbReference>
<dbReference type="RefSeq" id="WP_111634298.1">
    <property type="nucleotide sequence ID" value="NZ_QLLR01000013.1"/>
</dbReference>
<name>A0A327SQ06_9SPHI</name>
<accession>A0A327SQ06</accession>
<dbReference type="Proteomes" id="UP000249754">
    <property type="component" value="Unassembled WGS sequence"/>
</dbReference>
<dbReference type="InterPro" id="IPR022998">
    <property type="entry name" value="ThiamineP_synth_TenI"/>
</dbReference>
<dbReference type="InterPro" id="IPR013785">
    <property type="entry name" value="Aldolase_TIM"/>
</dbReference>
<gene>
    <name evidence="2" type="ORF">LY11_02836</name>
</gene>
<evidence type="ECO:0000259" key="1">
    <source>
        <dbReference type="Pfam" id="PF02581"/>
    </source>
</evidence>